<dbReference type="Pfam" id="PF01061">
    <property type="entry name" value="ABC2_membrane"/>
    <property type="match status" value="1"/>
</dbReference>
<evidence type="ECO:0000259" key="7">
    <source>
        <dbReference type="Pfam" id="PF01061"/>
    </source>
</evidence>
<dbReference type="AlphaFoldDB" id="A0A1B8G9D2"/>
<dbReference type="Proteomes" id="UP000091956">
    <property type="component" value="Unassembled WGS sequence"/>
</dbReference>
<evidence type="ECO:0000256" key="5">
    <source>
        <dbReference type="ARBA" id="ARBA00023136"/>
    </source>
</evidence>
<evidence type="ECO:0008006" key="11">
    <source>
        <dbReference type="Google" id="ProtNLM"/>
    </source>
</evidence>
<gene>
    <name evidence="9" type="ORF">VE01_09609</name>
</gene>
<evidence type="ECO:0000256" key="6">
    <source>
        <dbReference type="SAM" id="Phobius"/>
    </source>
</evidence>
<accession>A0A1B8G9D2</accession>
<dbReference type="GO" id="GO:0005524">
    <property type="term" value="F:ATP binding"/>
    <property type="evidence" value="ECO:0007669"/>
    <property type="project" value="InterPro"/>
</dbReference>
<feature type="transmembrane region" description="Helical" evidence="6">
    <location>
        <begin position="103"/>
        <end position="120"/>
    </location>
</feature>
<evidence type="ECO:0000256" key="4">
    <source>
        <dbReference type="ARBA" id="ARBA00022989"/>
    </source>
</evidence>
<name>A0A1B8G9D2_9PEZI</name>
<evidence type="ECO:0000256" key="3">
    <source>
        <dbReference type="ARBA" id="ARBA00022692"/>
    </source>
</evidence>
<evidence type="ECO:0000256" key="2">
    <source>
        <dbReference type="ARBA" id="ARBA00022448"/>
    </source>
</evidence>
<feature type="transmembrane region" description="Helical" evidence="6">
    <location>
        <begin position="21"/>
        <end position="52"/>
    </location>
</feature>
<feature type="transmembrane region" description="Helical" evidence="6">
    <location>
        <begin position="72"/>
        <end position="91"/>
    </location>
</feature>
<dbReference type="EMBL" id="KV460267">
    <property type="protein sequence ID" value="OBT92444.1"/>
    <property type="molecule type" value="Genomic_DNA"/>
</dbReference>
<dbReference type="Pfam" id="PF06422">
    <property type="entry name" value="PDR_CDR"/>
    <property type="match status" value="1"/>
</dbReference>
<keyword evidence="5 6" id="KW-0472">Membrane</keyword>
<protein>
    <recommendedName>
        <fullName evidence="11">ABC-2 type transporter domain-containing protein</fullName>
    </recommendedName>
</protein>
<dbReference type="InterPro" id="IPR013525">
    <property type="entry name" value="ABC2_TM"/>
</dbReference>
<evidence type="ECO:0000256" key="1">
    <source>
        <dbReference type="ARBA" id="ARBA00004141"/>
    </source>
</evidence>
<organism evidence="9 10">
    <name type="scientific">Pseudogymnoascus verrucosus</name>
    <dbReference type="NCBI Taxonomy" id="342668"/>
    <lineage>
        <taxon>Eukaryota</taxon>
        <taxon>Fungi</taxon>
        <taxon>Dikarya</taxon>
        <taxon>Ascomycota</taxon>
        <taxon>Pezizomycotina</taxon>
        <taxon>Leotiomycetes</taxon>
        <taxon>Thelebolales</taxon>
        <taxon>Thelebolaceae</taxon>
        <taxon>Pseudogymnoascus</taxon>
    </lineage>
</organism>
<feature type="domain" description="CDR ABC transporter" evidence="8">
    <location>
        <begin position="176"/>
        <end position="214"/>
    </location>
</feature>
<dbReference type="RefSeq" id="XP_018126177.1">
    <property type="nucleotide sequence ID" value="XM_018279022.1"/>
</dbReference>
<reference evidence="9 10" key="1">
    <citation type="submission" date="2016-03" db="EMBL/GenBank/DDBJ databases">
        <title>Comparative genomics of Pseudogymnoascus destructans, the fungus causing white-nose syndrome of bats.</title>
        <authorList>
            <person name="Palmer J.M."/>
            <person name="Drees K.P."/>
            <person name="Foster J.T."/>
            <person name="Lindner D.L."/>
        </authorList>
    </citation>
    <scope>NUCLEOTIDE SEQUENCE [LARGE SCALE GENOMIC DNA]</scope>
    <source>
        <strain evidence="9 10">UAMH 10579</strain>
    </source>
</reference>
<feature type="domain" description="ABC-2 type transporter transmembrane" evidence="7">
    <location>
        <begin position="2"/>
        <end position="122"/>
    </location>
</feature>
<evidence type="ECO:0000313" key="9">
    <source>
        <dbReference type="EMBL" id="OBT92444.1"/>
    </source>
</evidence>
<comment type="subcellular location">
    <subcellularLocation>
        <location evidence="1">Membrane</location>
        <topology evidence="1">Multi-pass membrane protein</topology>
    </subcellularLocation>
</comment>
<sequence>MSHFVTQRSLYEVRERPSKTYSWQVFITSNVIVELPWNTLAAALIFFCFYYPIGMYKDVVAADQTTERGGLFFLFIWVFLMFTSTFTDLVIAGIETAEEGGNIANMLFSMCLIFCGVLASPKRPTGLLDLDVSTCGEYLKDYISTSGGYLLNPEAAADCQFCSIRDTNSLLAGINLSYDLRWRNFGIIWAFIVFNVCGAFLMYWWVRVPKPKGEEQDAPIVPATSSDA</sequence>
<dbReference type="GO" id="GO:0140359">
    <property type="term" value="F:ABC-type transporter activity"/>
    <property type="evidence" value="ECO:0007669"/>
    <property type="project" value="InterPro"/>
</dbReference>
<proteinExistence type="predicted"/>
<dbReference type="PANTHER" id="PTHR19241">
    <property type="entry name" value="ATP-BINDING CASSETTE TRANSPORTER"/>
    <property type="match status" value="1"/>
</dbReference>
<keyword evidence="4 6" id="KW-1133">Transmembrane helix</keyword>
<keyword evidence="10" id="KW-1185">Reference proteome</keyword>
<dbReference type="InterPro" id="IPR010929">
    <property type="entry name" value="PDR_CDR_ABC"/>
</dbReference>
<dbReference type="STRING" id="342668.A0A1B8G9D2"/>
<dbReference type="GeneID" id="28842995"/>
<keyword evidence="3 6" id="KW-0812">Transmembrane</keyword>
<evidence type="ECO:0000313" key="10">
    <source>
        <dbReference type="Proteomes" id="UP000091956"/>
    </source>
</evidence>
<reference evidence="10" key="2">
    <citation type="journal article" date="2018" name="Nat. Commun.">
        <title>Extreme sensitivity to ultraviolet light in the fungal pathogen causing white-nose syndrome of bats.</title>
        <authorList>
            <person name="Palmer J.M."/>
            <person name="Drees K.P."/>
            <person name="Foster J.T."/>
            <person name="Lindner D.L."/>
        </authorList>
    </citation>
    <scope>NUCLEOTIDE SEQUENCE [LARGE SCALE GENOMIC DNA]</scope>
    <source>
        <strain evidence="10">UAMH 10579</strain>
    </source>
</reference>
<keyword evidence="2" id="KW-0813">Transport</keyword>
<feature type="transmembrane region" description="Helical" evidence="6">
    <location>
        <begin position="186"/>
        <end position="206"/>
    </location>
</feature>
<evidence type="ECO:0000259" key="8">
    <source>
        <dbReference type="Pfam" id="PF06422"/>
    </source>
</evidence>
<dbReference type="GO" id="GO:0016020">
    <property type="term" value="C:membrane"/>
    <property type="evidence" value="ECO:0007669"/>
    <property type="project" value="UniProtKB-SubCell"/>
</dbReference>